<dbReference type="EMBL" id="FONZ01000001">
    <property type="protein sequence ID" value="SFE65140.1"/>
    <property type="molecule type" value="Genomic_DNA"/>
</dbReference>
<reference evidence="3" key="1">
    <citation type="submission" date="2016-10" db="EMBL/GenBank/DDBJ databases">
        <authorList>
            <person name="Varghese N."/>
            <person name="Submissions S."/>
        </authorList>
    </citation>
    <scope>NUCLEOTIDE SEQUENCE [LARGE SCALE GENOMIC DNA]</scope>
    <source>
        <strain evidence="3">DSM 19083</strain>
    </source>
</reference>
<dbReference type="Proteomes" id="UP000198520">
    <property type="component" value="Unassembled WGS sequence"/>
</dbReference>
<evidence type="ECO:0000313" key="2">
    <source>
        <dbReference type="EMBL" id="SFE65140.1"/>
    </source>
</evidence>
<evidence type="ECO:0000256" key="1">
    <source>
        <dbReference type="SAM" id="MobiDB-lite"/>
    </source>
</evidence>
<evidence type="ECO:0000313" key="3">
    <source>
        <dbReference type="Proteomes" id="UP000198520"/>
    </source>
</evidence>
<keyword evidence="3" id="KW-1185">Reference proteome</keyword>
<organism evidence="2 3">
    <name type="scientific">Flavimobilis marinus</name>
    <dbReference type="NCBI Taxonomy" id="285351"/>
    <lineage>
        <taxon>Bacteria</taxon>
        <taxon>Bacillati</taxon>
        <taxon>Actinomycetota</taxon>
        <taxon>Actinomycetes</taxon>
        <taxon>Micrococcales</taxon>
        <taxon>Jonesiaceae</taxon>
        <taxon>Flavimobilis</taxon>
    </lineage>
</organism>
<dbReference type="Gene3D" id="2.60.120.10">
    <property type="entry name" value="Jelly Rolls"/>
    <property type="match status" value="1"/>
</dbReference>
<proteinExistence type="predicted"/>
<dbReference type="InterPro" id="IPR014710">
    <property type="entry name" value="RmlC-like_jellyroll"/>
</dbReference>
<dbReference type="RefSeq" id="WP_229828380.1">
    <property type="nucleotide sequence ID" value="NZ_BNAN01000001.1"/>
</dbReference>
<feature type="region of interest" description="Disordered" evidence="1">
    <location>
        <begin position="110"/>
        <end position="135"/>
    </location>
</feature>
<evidence type="ECO:0008006" key="4">
    <source>
        <dbReference type="Google" id="ProtNLM"/>
    </source>
</evidence>
<name>A0A1I2CBV2_9MICO</name>
<dbReference type="STRING" id="285351.SAMN04488035_0025"/>
<gene>
    <name evidence="2" type="ORF">SAMN04488035_0025</name>
</gene>
<sequence length="135" mass="13890">MSHLTDLARYHLDAAHASPHGRSAELLLHDGVLRQSIIAITAGSSLGEHNSPDAASIQVLVGHVRITGNEQSEVGAGELAVLTHHRHAVAADQDSVFLLTTVTSLPDSLVAGGREDAGVAPQGSAEPEAGREATA</sequence>
<accession>A0A1I2CBV2</accession>
<dbReference type="AlphaFoldDB" id="A0A1I2CBV2"/>
<protein>
    <recommendedName>
        <fullName evidence="4">Cupin</fullName>
    </recommendedName>
</protein>